<sequence length="81" mass="9217">MELGEARHTLRPMREAFGGRGTFIVAGTYTREEGSHAITSGYTDLVAYGRLFLANPDLPRRFELDAPLKKYDRNTFYTNSE</sequence>
<dbReference type="GO" id="GO:0006633">
    <property type="term" value="P:fatty acid biosynthetic process"/>
    <property type="evidence" value="ECO:0007669"/>
    <property type="project" value="UniProtKB-KW"/>
</dbReference>
<protein>
    <recommendedName>
        <fullName evidence="12">NADH:flavin oxidoreductase/NADH oxidase N-terminal domain-containing protein</fullName>
    </recommendedName>
</protein>
<evidence type="ECO:0000256" key="6">
    <source>
        <dbReference type="ARBA" id="ARBA00022767"/>
    </source>
</evidence>
<evidence type="ECO:0000256" key="1">
    <source>
        <dbReference type="ARBA" id="ARBA00001917"/>
    </source>
</evidence>
<organism evidence="13 14">
    <name type="scientific">Leersia perrieri</name>
    <dbReference type="NCBI Taxonomy" id="77586"/>
    <lineage>
        <taxon>Eukaryota</taxon>
        <taxon>Viridiplantae</taxon>
        <taxon>Streptophyta</taxon>
        <taxon>Embryophyta</taxon>
        <taxon>Tracheophyta</taxon>
        <taxon>Spermatophyta</taxon>
        <taxon>Magnoliopsida</taxon>
        <taxon>Liliopsida</taxon>
        <taxon>Poales</taxon>
        <taxon>Poaceae</taxon>
        <taxon>BOP clade</taxon>
        <taxon>Oryzoideae</taxon>
        <taxon>Oryzeae</taxon>
        <taxon>Oryzinae</taxon>
        <taxon>Leersia</taxon>
    </lineage>
</organism>
<dbReference type="InterPro" id="IPR001155">
    <property type="entry name" value="OxRdtase_FMN_N"/>
</dbReference>
<dbReference type="HOGENOM" id="CLU_012153_9_0_1"/>
<evidence type="ECO:0000256" key="2">
    <source>
        <dbReference type="ARBA" id="ARBA00005979"/>
    </source>
</evidence>
<evidence type="ECO:0000259" key="12">
    <source>
        <dbReference type="Pfam" id="PF00724"/>
    </source>
</evidence>
<evidence type="ECO:0000256" key="11">
    <source>
        <dbReference type="ARBA" id="ARBA00023160"/>
    </source>
</evidence>
<comment type="similarity">
    <text evidence="2">Belongs to the NADH:flavin oxidoreductase/NADH oxidase family.</text>
</comment>
<dbReference type="PANTHER" id="PTHR22893:SF91">
    <property type="entry name" value="NADPH DEHYDROGENASE 2-RELATED"/>
    <property type="match status" value="1"/>
</dbReference>
<dbReference type="Pfam" id="PF00724">
    <property type="entry name" value="Oxidored_FMN"/>
    <property type="match status" value="1"/>
</dbReference>
<dbReference type="SUPFAM" id="SSF51395">
    <property type="entry name" value="FMN-linked oxidoreductases"/>
    <property type="match status" value="1"/>
</dbReference>
<dbReference type="Gramene" id="LPERR04G10700.1">
    <property type="protein sequence ID" value="LPERR04G10700.1"/>
    <property type="gene ID" value="LPERR04G10700"/>
</dbReference>
<evidence type="ECO:0000256" key="8">
    <source>
        <dbReference type="ARBA" id="ARBA00022857"/>
    </source>
</evidence>
<keyword evidence="6" id="KW-0925">Oxylipin biosynthesis</keyword>
<dbReference type="EnsemblPlants" id="LPERR04G10700.1">
    <property type="protein sequence ID" value="LPERR04G10700.1"/>
    <property type="gene ID" value="LPERR04G10700"/>
</dbReference>
<proteinExistence type="inferred from homology"/>
<accession>A0A0D9W5F6</accession>
<reference evidence="14" key="2">
    <citation type="submission" date="2013-12" db="EMBL/GenBank/DDBJ databases">
        <authorList>
            <person name="Yu Y."/>
            <person name="Lee S."/>
            <person name="de Baynast K."/>
            <person name="Wissotski M."/>
            <person name="Liu L."/>
            <person name="Talag J."/>
            <person name="Goicoechea J."/>
            <person name="Angelova A."/>
            <person name="Jetty R."/>
            <person name="Kudrna D."/>
            <person name="Golser W."/>
            <person name="Rivera L."/>
            <person name="Zhang J."/>
            <person name="Wing R."/>
        </authorList>
    </citation>
    <scope>NUCLEOTIDE SEQUENCE</scope>
</reference>
<dbReference type="GO" id="GO:0016491">
    <property type="term" value="F:oxidoreductase activity"/>
    <property type="evidence" value="ECO:0007669"/>
    <property type="project" value="UniProtKB-KW"/>
</dbReference>
<keyword evidence="3" id="KW-0444">Lipid biosynthesis</keyword>
<name>A0A0D9W5F6_9ORYZ</name>
<dbReference type="AlphaFoldDB" id="A0A0D9W5F6"/>
<evidence type="ECO:0000256" key="3">
    <source>
        <dbReference type="ARBA" id="ARBA00022516"/>
    </source>
</evidence>
<dbReference type="InterPro" id="IPR013785">
    <property type="entry name" value="Aldolase_TIM"/>
</dbReference>
<dbReference type="GO" id="GO:0031408">
    <property type="term" value="P:oxylipin biosynthetic process"/>
    <property type="evidence" value="ECO:0007669"/>
    <property type="project" value="UniProtKB-KW"/>
</dbReference>
<evidence type="ECO:0000256" key="10">
    <source>
        <dbReference type="ARBA" id="ARBA00023098"/>
    </source>
</evidence>
<dbReference type="PANTHER" id="PTHR22893">
    <property type="entry name" value="NADH OXIDOREDUCTASE-RELATED"/>
    <property type="match status" value="1"/>
</dbReference>
<evidence type="ECO:0000256" key="7">
    <source>
        <dbReference type="ARBA" id="ARBA00022832"/>
    </source>
</evidence>
<dbReference type="GO" id="GO:0010181">
    <property type="term" value="F:FMN binding"/>
    <property type="evidence" value="ECO:0007669"/>
    <property type="project" value="InterPro"/>
</dbReference>
<keyword evidence="7" id="KW-0276">Fatty acid metabolism</keyword>
<keyword evidence="4" id="KW-0285">Flavoprotein</keyword>
<dbReference type="InterPro" id="IPR045247">
    <property type="entry name" value="Oye-like"/>
</dbReference>
<evidence type="ECO:0000256" key="9">
    <source>
        <dbReference type="ARBA" id="ARBA00023002"/>
    </source>
</evidence>
<reference evidence="13" key="3">
    <citation type="submission" date="2015-04" db="UniProtKB">
        <authorList>
            <consortium name="EnsemblPlants"/>
        </authorList>
    </citation>
    <scope>IDENTIFICATION</scope>
</reference>
<keyword evidence="9" id="KW-0560">Oxidoreductase</keyword>
<keyword evidence="11" id="KW-0275">Fatty acid biosynthesis</keyword>
<evidence type="ECO:0000313" key="14">
    <source>
        <dbReference type="Proteomes" id="UP000032180"/>
    </source>
</evidence>
<evidence type="ECO:0000313" key="13">
    <source>
        <dbReference type="EnsemblPlants" id="LPERR04G10700.1"/>
    </source>
</evidence>
<comment type="cofactor">
    <cofactor evidence="1">
        <name>FMN</name>
        <dbReference type="ChEBI" id="CHEBI:58210"/>
    </cofactor>
</comment>
<keyword evidence="5" id="KW-0288">FMN</keyword>
<reference evidence="13 14" key="1">
    <citation type="submission" date="2012-08" db="EMBL/GenBank/DDBJ databases">
        <title>Oryza genome evolution.</title>
        <authorList>
            <person name="Wing R.A."/>
        </authorList>
    </citation>
    <scope>NUCLEOTIDE SEQUENCE</scope>
</reference>
<keyword evidence="8" id="KW-0521">NADP</keyword>
<dbReference type="Gene3D" id="3.20.20.70">
    <property type="entry name" value="Aldolase class I"/>
    <property type="match status" value="1"/>
</dbReference>
<feature type="domain" description="NADH:flavin oxidoreductase/NADH oxidase N-terminal" evidence="12">
    <location>
        <begin position="21"/>
        <end position="64"/>
    </location>
</feature>
<dbReference type="eggNOG" id="KOG0134">
    <property type="taxonomic scope" value="Eukaryota"/>
</dbReference>
<dbReference type="STRING" id="77586.A0A0D9W5F6"/>
<evidence type="ECO:0000256" key="5">
    <source>
        <dbReference type="ARBA" id="ARBA00022643"/>
    </source>
</evidence>
<keyword evidence="14" id="KW-1185">Reference proteome</keyword>
<dbReference type="Proteomes" id="UP000032180">
    <property type="component" value="Chromosome 4"/>
</dbReference>
<evidence type="ECO:0000256" key="4">
    <source>
        <dbReference type="ARBA" id="ARBA00022630"/>
    </source>
</evidence>
<keyword evidence="10" id="KW-0443">Lipid metabolism</keyword>